<name>A0ACA9LBA4_9GLOM</name>
<comment type="caution">
    <text evidence="1">The sequence shown here is derived from an EMBL/GenBank/DDBJ whole genome shotgun (WGS) entry which is preliminary data.</text>
</comment>
<evidence type="ECO:0000313" key="2">
    <source>
        <dbReference type="Proteomes" id="UP000789366"/>
    </source>
</evidence>
<dbReference type="EMBL" id="CAJVPW010003206">
    <property type="protein sequence ID" value="CAG8520588.1"/>
    <property type="molecule type" value="Genomic_DNA"/>
</dbReference>
<feature type="non-terminal residue" evidence="1">
    <location>
        <position position="1"/>
    </location>
</feature>
<keyword evidence="2" id="KW-1185">Reference proteome</keyword>
<accession>A0ACA9LBA4</accession>
<gene>
    <name evidence="1" type="ORF">SPELUC_LOCUS3913</name>
</gene>
<proteinExistence type="predicted"/>
<sequence>TKAYEDLVCIIKHPNFKSEDVIKNIRRTPSTSKPFKNAYTISVSKHIKKVLSNEALQSQMHFRSGIEAETKSEFWHRNIWQESPLFGSHSIRINHELYSIGSFIKYKNEEIRIGRITAIVSTSNGIKLKIQLLYFASDLPGMFACSRIE</sequence>
<protein>
    <submittedName>
        <fullName evidence="1">4285_t:CDS:1</fullName>
    </submittedName>
</protein>
<reference evidence="1" key="1">
    <citation type="submission" date="2021-06" db="EMBL/GenBank/DDBJ databases">
        <authorList>
            <person name="Kallberg Y."/>
            <person name="Tangrot J."/>
            <person name="Rosling A."/>
        </authorList>
    </citation>
    <scope>NUCLEOTIDE SEQUENCE</scope>
    <source>
        <strain evidence="1">28 12/20/2015</strain>
    </source>
</reference>
<organism evidence="1 2">
    <name type="scientific">Cetraspora pellucida</name>
    <dbReference type="NCBI Taxonomy" id="1433469"/>
    <lineage>
        <taxon>Eukaryota</taxon>
        <taxon>Fungi</taxon>
        <taxon>Fungi incertae sedis</taxon>
        <taxon>Mucoromycota</taxon>
        <taxon>Glomeromycotina</taxon>
        <taxon>Glomeromycetes</taxon>
        <taxon>Diversisporales</taxon>
        <taxon>Gigasporaceae</taxon>
        <taxon>Cetraspora</taxon>
    </lineage>
</organism>
<evidence type="ECO:0000313" key="1">
    <source>
        <dbReference type="EMBL" id="CAG8520588.1"/>
    </source>
</evidence>
<dbReference type="Proteomes" id="UP000789366">
    <property type="component" value="Unassembled WGS sequence"/>
</dbReference>